<evidence type="ECO:0000313" key="3">
    <source>
        <dbReference type="Proteomes" id="UP000240206"/>
    </source>
</evidence>
<dbReference type="STRING" id="1910958.BTM30_08355"/>
<dbReference type="AlphaFoldDB" id="A0A2P7EDI5"/>
<sequence length="120" mass="12795">MFLMVLQIPILFMQLPGFGGGSLLSLVRPQVEAHMTRECLKALGKAENGLSGLQGLCSDIARPASVCVVQEIERNGSMLQVAAEALAGKPGPVSMQVAATCISKLMDAARPSWDQQFPLR</sequence>
<proteinExistence type="predicted"/>
<feature type="transmembrane region" description="Helical" evidence="1">
    <location>
        <begin position="6"/>
        <end position="27"/>
    </location>
</feature>
<accession>A0A2P7EDI5</accession>
<evidence type="ECO:0000313" key="2">
    <source>
        <dbReference type="EMBL" id="PSI01189.1"/>
    </source>
</evidence>
<protein>
    <submittedName>
        <fullName evidence="2">Uncharacterized protein</fullName>
    </submittedName>
</protein>
<reference evidence="3" key="1">
    <citation type="submission" date="2018-03" db="EMBL/GenBank/DDBJ databases">
        <title>Ecological and genomic features of two cosmopolitan and abundant freshwater picocyanobacteria.</title>
        <authorList>
            <person name="Cabello-Yeves P.J."/>
            <person name="Picazo A."/>
            <person name="Camacho A."/>
            <person name="Callieri C."/>
            <person name="Rosselli R."/>
            <person name="Roda-Garcia J."/>
            <person name="Coutinho F.H."/>
            <person name="Rodriguez-Valera F."/>
        </authorList>
    </citation>
    <scope>NUCLEOTIDE SEQUENCE [LARGE SCALE GENOMIC DNA]</scope>
    <source>
        <strain evidence="3">Tous</strain>
    </source>
</reference>
<organism evidence="2 3">
    <name type="scientific">Synechococcus lacustris str. Tous</name>
    <dbReference type="NCBI Taxonomy" id="1910958"/>
    <lineage>
        <taxon>Bacteria</taxon>
        <taxon>Bacillati</taxon>
        <taxon>Cyanobacteriota</taxon>
        <taxon>Cyanophyceae</taxon>
        <taxon>Synechococcales</taxon>
        <taxon>Synechococcaceae</taxon>
        <taxon>Synechococcus</taxon>
    </lineage>
</organism>
<dbReference type="EMBL" id="PXVC01000044">
    <property type="protein sequence ID" value="PSI01189.1"/>
    <property type="molecule type" value="Genomic_DNA"/>
</dbReference>
<evidence type="ECO:0000256" key="1">
    <source>
        <dbReference type="SAM" id="Phobius"/>
    </source>
</evidence>
<keyword evidence="1" id="KW-0812">Transmembrane</keyword>
<name>A0A2P7EDI5_9SYNE</name>
<comment type="caution">
    <text evidence="2">The sequence shown here is derived from an EMBL/GenBank/DDBJ whole genome shotgun (WGS) entry which is preliminary data.</text>
</comment>
<keyword evidence="1" id="KW-0472">Membrane</keyword>
<dbReference type="Proteomes" id="UP000240206">
    <property type="component" value="Unassembled WGS sequence"/>
</dbReference>
<gene>
    <name evidence="2" type="ORF">C7K08_09190</name>
</gene>
<keyword evidence="3" id="KW-1185">Reference proteome</keyword>
<keyword evidence="1" id="KW-1133">Transmembrane helix</keyword>